<accession>A0ABT7H4E0</accession>
<dbReference type="InterPro" id="IPR017932">
    <property type="entry name" value="GATase_2_dom"/>
</dbReference>
<keyword evidence="4" id="KW-1185">Reference proteome</keyword>
<dbReference type="Pfam" id="PF13537">
    <property type="entry name" value="GATase_7"/>
    <property type="match status" value="1"/>
</dbReference>
<sequence length="217" mass="21689">MYAFLGHYGAGLPAHRLHAAAARLGTGPSGGIRLIRGEGWALASARVFDRGGVAAALDGAIEGRLALATRLEVRGLPVADRNDAALAHSAFALDGAGFAAHVGGGYAAAVVDARAEPVLVLAAAGAGGTPLYCHWEPDGGGLCFASALPALLALLPDRPGPRVRVLAPGTTAVCSRRSRPLPAPRADAAGLTAPARRRSVPAAGRARAEAAAVRAPG</sequence>
<dbReference type="InterPro" id="IPR029055">
    <property type="entry name" value="Ntn_hydrolases_N"/>
</dbReference>
<dbReference type="SUPFAM" id="SSF56235">
    <property type="entry name" value="N-terminal nucleophile aminohydrolases (Ntn hydrolases)"/>
    <property type="match status" value="1"/>
</dbReference>
<feature type="domain" description="Glutamine amidotransferase type-2" evidence="2">
    <location>
        <begin position="50"/>
        <end position="153"/>
    </location>
</feature>
<dbReference type="Gene3D" id="3.60.20.10">
    <property type="entry name" value="Glutamine Phosphoribosylpyrophosphate, subunit 1, domain 1"/>
    <property type="match status" value="1"/>
</dbReference>
<comment type="caution">
    <text evidence="3">The sequence shown here is derived from an EMBL/GenBank/DDBJ whole genome shotgun (WGS) entry which is preliminary data.</text>
</comment>
<dbReference type="Proteomes" id="UP001223390">
    <property type="component" value="Unassembled WGS sequence"/>
</dbReference>
<evidence type="ECO:0000259" key="2">
    <source>
        <dbReference type="Pfam" id="PF13537"/>
    </source>
</evidence>
<feature type="region of interest" description="Disordered" evidence="1">
    <location>
        <begin position="176"/>
        <end position="217"/>
    </location>
</feature>
<gene>
    <name evidence="3" type="ORF">QEZ40_005955</name>
</gene>
<evidence type="ECO:0000313" key="4">
    <source>
        <dbReference type="Proteomes" id="UP001223390"/>
    </source>
</evidence>
<evidence type="ECO:0000256" key="1">
    <source>
        <dbReference type="SAM" id="MobiDB-lite"/>
    </source>
</evidence>
<reference evidence="3 4" key="1">
    <citation type="submission" date="2023-05" db="EMBL/GenBank/DDBJ databases">
        <title>Sequencing and Assembly of Streptomyces sp. NP73.</title>
        <authorList>
            <person name="Konwar A.N."/>
            <person name="Saikia K."/>
            <person name="Thakur D."/>
        </authorList>
    </citation>
    <scope>NUCLEOTIDE SEQUENCE [LARGE SCALE GENOMIC DNA]</scope>
    <source>
        <strain evidence="3 4">NP73</strain>
    </source>
</reference>
<organism evidence="3 4">
    <name type="scientific">Streptomyces katrae</name>
    <dbReference type="NCBI Taxonomy" id="68223"/>
    <lineage>
        <taxon>Bacteria</taxon>
        <taxon>Bacillati</taxon>
        <taxon>Actinomycetota</taxon>
        <taxon>Actinomycetes</taxon>
        <taxon>Kitasatosporales</taxon>
        <taxon>Streptomycetaceae</taxon>
        <taxon>Streptomyces</taxon>
    </lineage>
</organism>
<dbReference type="RefSeq" id="WP_285345979.1">
    <property type="nucleotide sequence ID" value="NZ_JASITI010000059.1"/>
</dbReference>
<feature type="compositionally biased region" description="Low complexity" evidence="1">
    <location>
        <begin position="200"/>
        <end position="217"/>
    </location>
</feature>
<protein>
    <recommendedName>
        <fullName evidence="2">Glutamine amidotransferase type-2 domain-containing protein</fullName>
    </recommendedName>
</protein>
<name>A0ABT7H4E0_9ACTN</name>
<dbReference type="EMBL" id="JASITI010000059">
    <property type="protein sequence ID" value="MDK9500324.1"/>
    <property type="molecule type" value="Genomic_DNA"/>
</dbReference>
<proteinExistence type="predicted"/>
<evidence type="ECO:0000313" key="3">
    <source>
        <dbReference type="EMBL" id="MDK9500324.1"/>
    </source>
</evidence>